<name>J7R5G2_HUIN7</name>
<dbReference type="GO" id="GO:0006606">
    <property type="term" value="P:protein import into nucleus"/>
    <property type="evidence" value="ECO:0007669"/>
    <property type="project" value="TreeGrafter"/>
</dbReference>
<dbReference type="HOGENOM" id="CLU_284018_0_0_1"/>
<dbReference type="KEGG" id="kng:KNAG_0D03340"/>
<dbReference type="InterPro" id="IPR016024">
    <property type="entry name" value="ARM-type_fold"/>
</dbReference>
<evidence type="ECO:0008006" key="7">
    <source>
        <dbReference type="Google" id="ProtNLM"/>
    </source>
</evidence>
<organism evidence="5 6">
    <name type="scientific">Huiozyma naganishii (strain ATCC MYA-139 / BCRC 22969 / CBS 8797 / KCTC 17520 / NBRC 10181 / NCYC 3082 / Yp74L-3)</name>
    <name type="common">Yeast</name>
    <name type="synonym">Kazachstania naganishii</name>
    <dbReference type="NCBI Taxonomy" id="1071383"/>
    <lineage>
        <taxon>Eukaryota</taxon>
        <taxon>Fungi</taxon>
        <taxon>Dikarya</taxon>
        <taxon>Ascomycota</taxon>
        <taxon>Saccharomycotina</taxon>
        <taxon>Saccharomycetes</taxon>
        <taxon>Saccharomycetales</taxon>
        <taxon>Saccharomycetaceae</taxon>
        <taxon>Huiozyma</taxon>
    </lineage>
</organism>
<dbReference type="GO" id="GO:0005737">
    <property type="term" value="C:cytoplasm"/>
    <property type="evidence" value="ECO:0007669"/>
    <property type="project" value="TreeGrafter"/>
</dbReference>
<dbReference type="SUPFAM" id="SSF48371">
    <property type="entry name" value="ARM repeat"/>
    <property type="match status" value="1"/>
</dbReference>
<keyword evidence="4" id="KW-0539">Nucleus</keyword>
<sequence>MEGLEHIVSLIETLYSPTGSARADDLNAIQQQLQSIQKSSDGTSLANALLSSEAVSDNVKYFGALTLTVRINMLTSDSESDPMFLWGLLKWNLIHLANLTQRYLENNLSKSSLVIIKKLMSNLSLIFIDINSKKPNEIREDAPVTHWNNPVNSLIVMLAFSGQRWNQINADDLSVNGMLIEMLNKEIAYTDVMNFSSLTALHNEVLLMFTEIIVEDLTKFQSKKHTMLFIHTVVHQHLYVTSIALLTENLKSLTTNKNITTVETIFNTTNAWINYASMTRAASPMDMNSVFENLIGVMVQTNETNNTYELATKILSILGNVFDNDPAMIGFELRQELECIFLGISRVAGNVDNSKYQWMLQYMNFLVTNACFTELKELSVCVVDFLQINTLDLCNKLFTTVQKLDSPQHLQQEYIKVLLQLTNFPLTPVLEESFSVKMVEFWLDLSDAFSNQPHDILLPEASNIAVEIFLQVVNIYLPKISLLNKQKIIASDEDEDDAFLHEFDDFRSAVLDLTQSLWTILGNNHLTNSLISGIGMSDASQLQGTSADYFGFYGIESMCFLLDKLLIDMTLSESSWIFNILAKNEYFVKNILLLFQTGVGIDASNKSSMTLKLDFVKSSSFLIGTLASYFVVAPQELSLCVETLFQGLQSCTISTGPHRNLHGKLETIIVKTISQLCEMCRSQLATYLFHFMDIFKTLIQPDVTVSSFGRGKMARSIGYVIEGYAGHGPDEQAKYIDQFLDLLITNIDQCLNMPPPVNVQQIDYVHSLLNCISEFGSALIHPEDSDDPQYLSKLSAFHQFWASDPLNCRAKILSVLERVLTHPGYNQNSGFIEVSCLLLGKTLTLPDDDPHFLRFSMNEITEFILSHLTISPYSTALPYFAYLLEKLVSHYKNLLTSQDFDILFQKVFLNYYDDYLCRDPDLLQAMVNFVISVLDTKPSILINSASFSNFVVPIFIKLLPSQERFTISAVTKFWTKLINNKKYTQEDSITTKRCIISVGQDVVSQTFYGLYHTQRSDLNSYTDMIRALVAKFPLETKQWLIAVLPQLCDKPQTHEAFINKLFVTRGSRAAGNVILTWWLECQSLPSY</sequence>
<dbReference type="Proteomes" id="UP000006310">
    <property type="component" value="Chromosome 4"/>
</dbReference>
<keyword evidence="3" id="KW-0813">Transport</keyword>
<protein>
    <recommendedName>
        <fullName evidence="7">Importin N-terminal domain-containing protein</fullName>
    </recommendedName>
</protein>
<dbReference type="STRING" id="1071383.J7R5G2"/>
<evidence type="ECO:0000256" key="1">
    <source>
        <dbReference type="ARBA" id="ARBA00004123"/>
    </source>
</evidence>
<dbReference type="PANTHER" id="PTHR12363">
    <property type="entry name" value="TRANSPORTIN 3 AND IMPORTIN 13"/>
    <property type="match status" value="1"/>
</dbReference>
<dbReference type="PANTHER" id="PTHR12363:SF33">
    <property type="entry name" value="IMPORTIN-13"/>
    <property type="match status" value="1"/>
</dbReference>
<dbReference type="OMA" id="WMLQYMN"/>
<evidence type="ECO:0000256" key="4">
    <source>
        <dbReference type="ARBA" id="ARBA00023242"/>
    </source>
</evidence>
<dbReference type="Gene3D" id="1.25.10.10">
    <property type="entry name" value="Leucine-rich Repeat Variant"/>
    <property type="match status" value="1"/>
</dbReference>
<reference evidence="6" key="2">
    <citation type="submission" date="2012-08" db="EMBL/GenBank/DDBJ databases">
        <title>Genome sequence of Kazachstania naganishii.</title>
        <authorList>
            <person name="Gordon J.L."/>
            <person name="Armisen D."/>
            <person name="Proux-Wera E."/>
            <person name="OhEigeartaigh S.S."/>
            <person name="Byrne K.P."/>
            <person name="Wolfe K.H."/>
        </authorList>
    </citation>
    <scope>NUCLEOTIDE SEQUENCE [LARGE SCALE GENOMIC DNA]</scope>
    <source>
        <strain evidence="6">ATCC MYA-139 / BCRC 22969 / CBS 8797 / CCRC 22969 / KCTC 17520 / NBRC 10181 / NCYC 3082</strain>
    </source>
</reference>
<reference evidence="5 6" key="1">
    <citation type="journal article" date="2011" name="Proc. Natl. Acad. Sci. U.S.A.">
        <title>Evolutionary erosion of yeast sex chromosomes by mating-type switching accidents.</title>
        <authorList>
            <person name="Gordon J.L."/>
            <person name="Armisen D."/>
            <person name="Proux-Wera E."/>
            <person name="Oheigeartaigh S.S."/>
            <person name="Byrne K.P."/>
            <person name="Wolfe K.H."/>
        </authorList>
    </citation>
    <scope>NUCLEOTIDE SEQUENCE [LARGE SCALE GENOMIC DNA]</scope>
    <source>
        <strain evidence="6">ATCC MYA-139 / BCRC 22969 / CBS 8797 / CCRC 22969 / KCTC 17520 / NBRC 10181 / NCYC 3082</strain>
    </source>
</reference>
<dbReference type="AlphaFoldDB" id="J7R5G2"/>
<comment type="similarity">
    <text evidence="2">Belongs to the importin beta family.</text>
</comment>
<evidence type="ECO:0000313" key="6">
    <source>
        <dbReference type="Proteomes" id="UP000006310"/>
    </source>
</evidence>
<proteinExistence type="inferred from homology"/>
<dbReference type="InterPro" id="IPR011989">
    <property type="entry name" value="ARM-like"/>
</dbReference>
<dbReference type="GO" id="GO:0005634">
    <property type="term" value="C:nucleus"/>
    <property type="evidence" value="ECO:0007669"/>
    <property type="project" value="UniProtKB-SubCell"/>
</dbReference>
<dbReference type="EMBL" id="HE978317">
    <property type="protein sequence ID" value="CCK70080.1"/>
    <property type="molecule type" value="Genomic_DNA"/>
</dbReference>
<evidence type="ECO:0000256" key="3">
    <source>
        <dbReference type="ARBA" id="ARBA00022448"/>
    </source>
</evidence>
<keyword evidence="6" id="KW-1185">Reference proteome</keyword>
<dbReference type="InterPro" id="IPR051345">
    <property type="entry name" value="Importin_beta-like_NTR"/>
</dbReference>
<evidence type="ECO:0000256" key="2">
    <source>
        <dbReference type="ARBA" id="ARBA00007991"/>
    </source>
</evidence>
<dbReference type="eggNOG" id="KOG2022">
    <property type="taxonomic scope" value="Eukaryota"/>
</dbReference>
<dbReference type="GeneID" id="34525769"/>
<dbReference type="RefSeq" id="XP_022464326.1">
    <property type="nucleotide sequence ID" value="XM_022607762.1"/>
</dbReference>
<evidence type="ECO:0000313" key="5">
    <source>
        <dbReference type="EMBL" id="CCK70080.1"/>
    </source>
</evidence>
<accession>J7R5G2</accession>
<comment type="subcellular location">
    <subcellularLocation>
        <location evidence="1">Nucleus</location>
    </subcellularLocation>
</comment>
<gene>
    <name evidence="5" type="primary">KNAG0D03340</name>
    <name evidence="5" type="ordered locus">KNAG_0D03340</name>
</gene>
<dbReference type="OrthoDB" id="2016913at2759"/>